<dbReference type="GO" id="GO:0015293">
    <property type="term" value="F:symporter activity"/>
    <property type="evidence" value="ECO:0007669"/>
    <property type="project" value="InterPro"/>
</dbReference>
<keyword evidence="2" id="KW-1133">Transmembrane helix</keyword>
<accession>A0A1M6J0N7</accession>
<dbReference type="PANTHER" id="PTHR11328">
    <property type="entry name" value="MAJOR FACILITATOR SUPERFAMILY DOMAIN-CONTAINING PROTEIN"/>
    <property type="match status" value="1"/>
</dbReference>
<evidence type="ECO:0000313" key="3">
    <source>
        <dbReference type="EMBL" id="SHJ40240.1"/>
    </source>
</evidence>
<feature type="transmembrane region" description="Helical" evidence="2">
    <location>
        <begin position="348"/>
        <end position="373"/>
    </location>
</feature>
<feature type="transmembrane region" description="Helical" evidence="2">
    <location>
        <begin position="117"/>
        <end position="143"/>
    </location>
</feature>
<keyword evidence="2" id="KW-0472">Membrane</keyword>
<feature type="transmembrane region" description="Helical" evidence="2">
    <location>
        <begin position="254"/>
        <end position="278"/>
    </location>
</feature>
<sequence>MSNIKTAAKDKVPVGQKAAFGAGHLINNLIPGILGVFVVILKSPEGFAMNTILAGLIVGIPRLFDAITDPVMGYISDNTSSKYGRRRPYIFLGAIFTGVIFAVLWQVHDVNPEMYNFWYLLCFSILLIFGNTIFSTPLIALGYEMTSDYNERTRLMSFANTIGQIAWMLVPFLYVLIPDKNLFDSQPEGVRKIALISGIVIVALGILPALFCRGIDASKMKGREEITLKSIWSSMGKIFKGIKLVFKNAPFVKLCLATFLVFNGFQIVAEFGVFIINFYMFDGDWGASKWWVALFPAVTAAYTAFVAIPIINLMANKYGKRKAFIIATAISIIGYLLKWWGFNPENPYMIFLPIPLMAFGMGCLFTLMMSMTADVCDLDELENGMPRKEGTFGAIYWWMIKVGQGLALVFSGIILSLLGYDPTASTQTAEALTGMRITDIALPAITAGLAIWVMWKYSLTEDRARAIKAELVERRGEL</sequence>
<feature type="transmembrane region" description="Helical" evidence="2">
    <location>
        <begin position="394"/>
        <end position="420"/>
    </location>
</feature>
<evidence type="ECO:0000256" key="1">
    <source>
        <dbReference type="ARBA" id="ARBA00009617"/>
    </source>
</evidence>
<reference evidence="4" key="1">
    <citation type="submission" date="2016-11" db="EMBL/GenBank/DDBJ databases">
        <authorList>
            <person name="Varghese N."/>
            <person name="Submissions S."/>
        </authorList>
    </citation>
    <scope>NUCLEOTIDE SEQUENCE [LARGE SCALE GENOMIC DNA]</scope>
    <source>
        <strain evidence="4">DSM 22623</strain>
    </source>
</reference>
<feature type="transmembrane region" description="Helical" evidence="2">
    <location>
        <begin position="155"/>
        <end position="177"/>
    </location>
</feature>
<keyword evidence="4" id="KW-1185">Reference proteome</keyword>
<dbReference type="STRING" id="570521.SAMN04488508_108176"/>
<feature type="transmembrane region" description="Helical" evidence="2">
    <location>
        <begin position="440"/>
        <end position="459"/>
    </location>
</feature>
<organism evidence="3 4">
    <name type="scientific">Aquimarina spongiae</name>
    <dbReference type="NCBI Taxonomy" id="570521"/>
    <lineage>
        <taxon>Bacteria</taxon>
        <taxon>Pseudomonadati</taxon>
        <taxon>Bacteroidota</taxon>
        <taxon>Flavobacteriia</taxon>
        <taxon>Flavobacteriales</taxon>
        <taxon>Flavobacteriaceae</taxon>
        <taxon>Aquimarina</taxon>
    </lineage>
</organism>
<evidence type="ECO:0000256" key="2">
    <source>
        <dbReference type="SAM" id="Phobius"/>
    </source>
</evidence>
<feature type="transmembrane region" description="Helical" evidence="2">
    <location>
        <begin position="21"/>
        <end position="41"/>
    </location>
</feature>
<feature type="transmembrane region" description="Helical" evidence="2">
    <location>
        <begin position="47"/>
        <end position="67"/>
    </location>
</feature>
<comment type="similarity">
    <text evidence="1">Belongs to the sodium:galactoside symporter (TC 2.A.2) family.</text>
</comment>
<dbReference type="GO" id="GO:0008643">
    <property type="term" value="P:carbohydrate transport"/>
    <property type="evidence" value="ECO:0007669"/>
    <property type="project" value="InterPro"/>
</dbReference>
<keyword evidence="2" id="KW-0812">Transmembrane</keyword>
<feature type="transmembrane region" description="Helical" evidence="2">
    <location>
        <begin position="88"/>
        <end position="105"/>
    </location>
</feature>
<dbReference type="AlphaFoldDB" id="A0A1M6J0N7"/>
<dbReference type="OrthoDB" id="9764596at2"/>
<dbReference type="PANTHER" id="PTHR11328:SF24">
    <property type="entry name" value="MAJOR FACILITATOR SUPERFAMILY (MFS) PROFILE DOMAIN-CONTAINING PROTEIN"/>
    <property type="match status" value="1"/>
</dbReference>
<feature type="transmembrane region" description="Helical" evidence="2">
    <location>
        <begin position="189"/>
        <end position="211"/>
    </location>
</feature>
<dbReference type="EMBL" id="FQYP01000008">
    <property type="protein sequence ID" value="SHJ40240.1"/>
    <property type="molecule type" value="Genomic_DNA"/>
</dbReference>
<feature type="transmembrane region" description="Helical" evidence="2">
    <location>
        <begin position="290"/>
        <end position="311"/>
    </location>
</feature>
<dbReference type="SUPFAM" id="SSF103473">
    <property type="entry name" value="MFS general substrate transporter"/>
    <property type="match status" value="1"/>
</dbReference>
<dbReference type="RefSeq" id="WP_073319231.1">
    <property type="nucleotide sequence ID" value="NZ_FQYP01000008.1"/>
</dbReference>
<evidence type="ECO:0000313" key="4">
    <source>
        <dbReference type="Proteomes" id="UP000184432"/>
    </source>
</evidence>
<dbReference type="InterPro" id="IPR036259">
    <property type="entry name" value="MFS_trans_sf"/>
</dbReference>
<dbReference type="Pfam" id="PF13347">
    <property type="entry name" value="MFS_2"/>
    <property type="match status" value="1"/>
</dbReference>
<protein>
    <submittedName>
        <fullName evidence="3">Glycoside/pentoside/hexuronide:cation symporter, GPH family</fullName>
    </submittedName>
</protein>
<dbReference type="Proteomes" id="UP000184432">
    <property type="component" value="Unassembled WGS sequence"/>
</dbReference>
<feature type="transmembrane region" description="Helical" evidence="2">
    <location>
        <begin position="323"/>
        <end position="342"/>
    </location>
</feature>
<name>A0A1M6J0N7_9FLAO</name>
<proteinExistence type="inferred from homology"/>
<dbReference type="InterPro" id="IPR039672">
    <property type="entry name" value="MFS_2"/>
</dbReference>
<dbReference type="GO" id="GO:0005886">
    <property type="term" value="C:plasma membrane"/>
    <property type="evidence" value="ECO:0007669"/>
    <property type="project" value="TreeGrafter"/>
</dbReference>
<dbReference type="Gene3D" id="1.20.1250.20">
    <property type="entry name" value="MFS general substrate transporter like domains"/>
    <property type="match status" value="1"/>
</dbReference>
<gene>
    <name evidence="3" type="ORF">SAMN04488508_108176</name>
</gene>